<keyword evidence="8 13" id="KW-1133">Transmembrane helix</keyword>
<comment type="similarity">
    <text evidence="2">Belongs to the TMEM175 family.</text>
</comment>
<evidence type="ECO:0000256" key="3">
    <source>
        <dbReference type="ARBA" id="ARBA00022448"/>
    </source>
</evidence>
<dbReference type="OrthoDB" id="7626281at2"/>
<evidence type="ECO:0000256" key="9">
    <source>
        <dbReference type="ARBA" id="ARBA00023065"/>
    </source>
</evidence>
<evidence type="ECO:0000313" key="14">
    <source>
        <dbReference type="EMBL" id="KID41174.1"/>
    </source>
</evidence>
<feature type="transmembrane region" description="Helical" evidence="13">
    <location>
        <begin position="12"/>
        <end position="33"/>
    </location>
</feature>
<evidence type="ECO:0000256" key="7">
    <source>
        <dbReference type="ARBA" id="ARBA00022958"/>
    </source>
</evidence>
<name>A0A0C1M4I1_9LACO</name>
<dbReference type="RefSeq" id="WP_052236641.1">
    <property type="nucleotide sequence ID" value="NZ_RIHD01000001.1"/>
</dbReference>
<feature type="transmembrane region" description="Helical" evidence="13">
    <location>
        <begin position="76"/>
        <end position="98"/>
    </location>
</feature>
<gene>
    <name evidence="14" type="ORF">LfDm3_1320</name>
</gene>
<feature type="transmembrane region" description="Helical" evidence="13">
    <location>
        <begin position="158"/>
        <end position="185"/>
    </location>
</feature>
<keyword evidence="15" id="KW-1185">Reference proteome</keyword>
<dbReference type="AlphaFoldDB" id="A0A0C1M4I1"/>
<dbReference type="InterPro" id="IPR010617">
    <property type="entry name" value="TMEM175-like"/>
</dbReference>
<keyword evidence="5 13" id="KW-0812">Transmembrane</keyword>
<dbReference type="PANTHER" id="PTHR31462">
    <property type="entry name" value="ENDOSOMAL/LYSOSOMAL POTASSIUM CHANNEL TMEM175"/>
    <property type="match status" value="1"/>
</dbReference>
<evidence type="ECO:0000256" key="6">
    <source>
        <dbReference type="ARBA" id="ARBA00022826"/>
    </source>
</evidence>
<protein>
    <submittedName>
        <fullName evidence="14">Putative integral membrane protein</fullName>
    </submittedName>
</protein>
<feature type="transmembrane region" description="Helical" evidence="13">
    <location>
        <begin position="45"/>
        <end position="64"/>
    </location>
</feature>
<evidence type="ECO:0000256" key="11">
    <source>
        <dbReference type="ARBA" id="ARBA00023303"/>
    </source>
</evidence>
<sequence>MGEIKKRMKDRLDAFSDAIIAIIITVMVLELPIEKIGGSVDYLVLFRAIGIYAVSFCFVGNLWYQHAQVFNDTERVANKTVVMDLIFLFFMSLVPTFTKLMTDDTSKITVMLYGTLSLILLVVFRIIVSQIAEVKYSKHSKQHEVFNYIFARNFNYSIAAYVILIVLAFFFPRIALVLFIIIPIWSFVENSHEHGTLSLATRGMEEGRIQVPESVKNLSPDQKKALRAKLASTIKASRGAKDESQKREIWSQFAEWAADQR</sequence>
<keyword evidence="3" id="KW-0813">Transport</keyword>
<dbReference type="GO" id="GO:0005267">
    <property type="term" value="F:potassium channel activity"/>
    <property type="evidence" value="ECO:0007669"/>
    <property type="project" value="UniProtKB-KW"/>
</dbReference>
<dbReference type="Proteomes" id="UP000031397">
    <property type="component" value="Unassembled WGS sequence"/>
</dbReference>
<evidence type="ECO:0000256" key="4">
    <source>
        <dbReference type="ARBA" id="ARBA00022538"/>
    </source>
</evidence>
<organism evidence="14 15">
    <name type="scientific">Fructilactobacillus fructivorans</name>
    <dbReference type="NCBI Taxonomy" id="1614"/>
    <lineage>
        <taxon>Bacteria</taxon>
        <taxon>Bacillati</taxon>
        <taxon>Bacillota</taxon>
        <taxon>Bacilli</taxon>
        <taxon>Lactobacillales</taxon>
        <taxon>Lactobacillaceae</taxon>
        <taxon>Fructilactobacillus</taxon>
    </lineage>
</organism>
<comment type="caution">
    <text evidence="14">The sequence shown here is derived from an EMBL/GenBank/DDBJ whole genome shotgun (WGS) entry which is preliminary data.</text>
</comment>
<proteinExistence type="inferred from homology"/>
<dbReference type="GO" id="GO:0016020">
    <property type="term" value="C:membrane"/>
    <property type="evidence" value="ECO:0007669"/>
    <property type="project" value="UniProtKB-SubCell"/>
</dbReference>
<keyword evidence="10 13" id="KW-0472">Membrane</keyword>
<keyword evidence="4" id="KW-0633">Potassium transport</keyword>
<evidence type="ECO:0000256" key="13">
    <source>
        <dbReference type="SAM" id="Phobius"/>
    </source>
</evidence>
<keyword evidence="7" id="KW-0630">Potassium</keyword>
<evidence type="ECO:0000313" key="15">
    <source>
        <dbReference type="Proteomes" id="UP000031397"/>
    </source>
</evidence>
<dbReference type="Pfam" id="PF06736">
    <property type="entry name" value="TMEM175"/>
    <property type="match status" value="1"/>
</dbReference>
<evidence type="ECO:0000256" key="8">
    <source>
        <dbReference type="ARBA" id="ARBA00022989"/>
    </source>
</evidence>
<accession>A0A0C1M4I1</accession>
<feature type="transmembrane region" description="Helical" evidence="13">
    <location>
        <begin position="110"/>
        <end position="128"/>
    </location>
</feature>
<evidence type="ECO:0000256" key="1">
    <source>
        <dbReference type="ARBA" id="ARBA00004141"/>
    </source>
</evidence>
<dbReference type="PANTHER" id="PTHR31462:SF5">
    <property type="entry name" value="ENDOSOMAL_LYSOSOMAL PROTON CHANNEL TMEM175"/>
    <property type="match status" value="1"/>
</dbReference>
<dbReference type="GO" id="GO:0015252">
    <property type="term" value="F:proton channel activity"/>
    <property type="evidence" value="ECO:0007669"/>
    <property type="project" value="InterPro"/>
</dbReference>
<dbReference type="EMBL" id="JOJZ01000024">
    <property type="protein sequence ID" value="KID41174.1"/>
    <property type="molecule type" value="Genomic_DNA"/>
</dbReference>
<comment type="catalytic activity">
    <reaction evidence="12">
        <text>K(+)(in) = K(+)(out)</text>
        <dbReference type="Rhea" id="RHEA:29463"/>
        <dbReference type="ChEBI" id="CHEBI:29103"/>
    </reaction>
</comment>
<keyword evidence="6" id="KW-0631">Potassium channel</keyword>
<reference evidence="14 15" key="1">
    <citation type="submission" date="2014-06" db="EMBL/GenBank/DDBJ databases">
        <title>Functional and comparative genomic analyses of the Drosophila gut microbiota identify candidate symbiosis factors.</title>
        <authorList>
            <person name="Newell P.D."/>
            <person name="Chaston J.M."/>
            <person name="Douglas A.E."/>
        </authorList>
    </citation>
    <scope>NUCLEOTIDE SEQUENCE [LARGE SCALE GENOMIC DNA]</scope>
    <source>
        <strain evidence="14 15">DmCS_002</strain>
    </source>
</reference>
<comment type="subcellular location">
    <subcellularLocation>
        <location evidence="1">Membrane</location>
        <topology evidence="1">Multi-pass membrane protein</topology>
    </subcellularLocation>
</comment>
<evidence type="ECO:0000256" key="2">
    <source>
        <dbReference type="ARBA" id="ARBA00006920"/>
    </source>
</evidence>
<keyword evidence="11" id="KW-0407">Ion channel</keyword>
<evidence type="ECO:0000256" key="5">
    <source>
        <dbReference type="ARBA" id="ARBA00022692"/>
    </source>
</evidence>
<evidence type="ECO:0000256" key="12">
    <source>
        <dbReference type="ARBA" id="ARBA00034430"/>
    </source>
</evidence>
<evidence type="ECO:0000256" key="10">
    <source>
        <dbReference type="ARBA" id="ARBA00023136"/>
    </source>
</evidence>
<keyword evidence="9" id="KW-0406">Ion transport</keyword>
<dbReference type="PATRIC" id="fig|1614.7.peg.1259"/>